<name>A0A0B8PA16_9VIBR</name>
<reference evidence="1 2" key="2">
    <citation type="submission" date="2015-01" db="EMBL/GenBank/DDBJ databases">
        <authorList>
            <consortium name="NBRP consortium"/>
            <person name="Sawabe T."/>
            <person name="Meirelles P."/>
            <person name="Feng G."/>
            <person name="Sayaka M."/>
            <person name="Hattori M."/>
            <person name="Ohkuma M."/>
        </authorList>
    </citation>
    <scope>NUCLEOTIDE SEQUENCE [LARGE SCALE GENOMIC DNA]</scope>
    <source>
        <strain evidence="1 2">JCM19232</strain>
    </source>
</reference>
<protein>
    <recommendedName>
        <fullName evidence="3">DUF3592 domain-containing protein</fullName>
    </recommendedName>
</protein>
<dbReference type="EMBL" id="BBSA01000001">
    <property type="protein sequence ID" value="GAM60023.1"/>
    <property type="molecule type" value="Genomic_DNA"/>
</dbReference>
<comment type="caution">
    <text evidence="1">The sequence shown here is derived from an EMBL/GenBank/DDBJ whole genome shotgun (WGS) entry which is preliminary data.</text>
</comment>
<organism evidence="1 2">
    <name type="scientific">Vibrio ishigakensis</name>
    <dbReference type="NCBI Taxonomy" id="1481914"/>
    <lineage>
        <taxon>Bacteria</taxon>
        <taxon>Pseudomonadati</taxon>
        <taxon>Pseudomonadota</taxon>
        <taxon>Gammaproteobacteria</taxon>
        <taxon>Vibrionales</taxon>
        <taxon>Vibrionaceae</taxon>
        <taxon>Vibrio</taxon>
    </lineage>
</organism>
<dbReference type="AlphaFoldDB" id="A0A0B8PA16"/>
<accession>A0A0B8PA16</accession>
<dbReference type="Proteomes" id="UP000031670">
    <property type="component" value="Unassembled WGS sequence"/>
</dbReference>
<sequence length="140" mass="15604">MLFGAKSAVYNSTLMAFGHQTLGKIVSFDELHSEGKRLYSAEAEFEIAGKTFKTTPENYVLKRRFRTHDYVLVTYLPHDPNYSKISSDIRVGNVAYLPMGVGALAMLFGIGLATGRVKRVDVDNSYTEKRRHIGAALLIT</sequence>
<gene>
    <name evidence="1" type="ORF">JCM19232_356</name>
</gene>
<reference evidence="1 2" key="1">
    <citation type="submission" date="2015-01" db="EMBL/GenBank/DDBJ databases">
        <title>Vibrio sp. C5 JCM 19232 whole genome shotgun sequence.</title>
        <authorList>
            <person name="Sawabe T."/>
            <person name="Meirelles P."/>
            <person name="Feng G."/>
            <person name="Sayaka M."/>
            <person name="Hattori M."/>
            <person name="Ohkuma M."/>
        </authorList>
    </citation>
    <scope>NUCLEOTIDE SEQUENCE [LARGE SCALE GENOMIC DNA]</scope>
    <source>
        <strain evidence="1 2">JCM19232</strain>
    </source>
</reference>
<proteinExistence type="predicted"/>
<evidence type="ECO:0000313" key="1">
    <source>
        <dbReference type="EMBL" id="GAM60023.1"/>
    </source>
</evidence>
<evidence type="ECO:0008006" key="3">
    <source>
        <dbReference type="Google" id="ProtNLM"/>
    </source>
</evidence>
<evidence type="ECO:0000313" key="2">
    <source>
        <dbReference type="Proteomes" id="UP000031670"/>
    </source>
</evidence>